<proteinExistence type="predicted"/>
<keyword evidence="2" id="KW-1185">Reference proteome</keyword>
<comment type="caution">
    <text evidence="1">The sequence shown here is derived from an EMBL/GenBank/DDBJ whole genome shotgun (WGS) entry which is preliminary data.</text>
</comment>
<reference evidence="1 2" key="1">
    <citation type="journal article" date="2022" name="DNA Res.">
        <title>Chromosomal-level genome assembly of the orchid tree Bauhinia variegata (Leguminosae; Cercidoideae) supports the allotetraploid origin hypothesis of Bauhinia.</title>
        <authorList>
            <person name="Zhong Y."/>
            <person name="Chen Y."/>
            <person name="Zheng D."/>
            <person name="Pang J."/>
            <person name="Liu Y."/>
            <person name="Luo S."/>
            <person name="Meng S."/>
            <person name="Qian L."/>
            <person name="Wei D."/>
            <person name="Dai S."/>
            <person name="Zhou R."/>
        </authorList>
    </citation>
    <scope>NUCLEOTIDE SEQUENCE [LARGE SCALE GENOMIC DNA]</scope>
    <source>
        <strain evidence="1">BV-YZ2020</strain>
    </source>
</reference>
<protein>
    <submittedName>
        <fullName evidence="1">Uncharacterized protein</fullName>
    </submittedName>
</protein>
<sequence length="634" mass="69501">MVLLKPPSASPFLTSIHHPKLRPAPLFFPTLPNAKLGVSFPILNCTNHLSSGKIPKSHSLSRTFQFLKPYVLSEHKAILLGWLCSAISVYSLSNIVSKVGKISATINGIDTIKLRDQGLVLGGLVIARLLASYGQQVCLWDAALNAVYKLRVHVFDSLLDRELGFFEGRDGVSSGDIAYRITAEASDVADTLYAVLNTIIPSTLQLSIMMAQMLIISPELSLISALVIPCMAFVVAFLGQELRKISKKAHLSIAALSAYLNEVLPAMVFVKANNAELCESARFKMLARIDLSQRLNKKKMKAVIPQIIQAIYFGVLSVLCVGSLLVSSGSFDGYRLISFLTSLLFLIEPIQDAGKAYNELRQGEPAVERLLDMTKFEDKVVEKPDAIDLDYVTGELKFCDVSFKYGDDMPLVLNGLNLHIGAGEIVALVGPSGGGKTTLVKLLLRLYDPISGCILIDNHDTRNIRRQSLSRHVGLVSQDVTLFSGTVAENIGYRDLATKIDMERVKNAARTANVDDFIRKLPEGYETYIGPRGSTLSGGQRQRIAIARALYQNSSILILDEATSALDSKSELLVRQALERLKKNHTVLVIAHRLETVLMAKRVFHLDNGKLEELPRSTMLSGDKDSLLSSGLVL</sequence>
<evidence type="ECO:0000313" key="1">
    <source>
        <dbReference type="EMBL" id="KAI4300488.1"/>
    </source>
</evidence>
<evidence type="ECO:0000313" key="2">
    <source>
        <dbReference type="Proteomes" id="UP000828941"/>
    </source>
</evidence>
<dbReference type="Proteomes" id="UP000828941">
    <property type="component" value="Chromosome 13"/>
</dbReference>
<dbReference type="EMBL" id="CM039438">
    <property type="protein sequence ID" value="KAI4300488.1"/>
    <property type="molecule type" value="Genomic_DNA"/>
</dbReference>
<name>A0ACB9KT55_BAUVA</name>
<organism evidence="1 2">
    <name type="scientific">Bauhinia variegata</name>
    <name type="common">Purple orchid tree</name>
    <name type="synonym">Phanera variegata</name>
    <dbReference type="NCBI Taxonomy" id="167791"/>
    <lineage>
        <taxon>Eukaryota</taxon>
        <taxon>Viridiplantae</taxon>
        <taxon>Streptophyta</taxon>
        <taxon>Embryophyta</taxon>
        <taxon>Tracheophyta</taxon>
        <taxon>Spermatophyta</taxon>
        <taxon>Magnoliopsida</taxon>
        <taxon>eudicotyledons</taxon>
        <taxon>Gunneridae</taxon>
        <taxon>Pentapetalae</taxon>
        <taxon>rosids</taxon>
        <taxon>fabids</taxon>
        <taxon>Fabales</taxon>
        <taxon>Fabaceae</taxon>
        <taxon>Cercidoideae</taxon>
        <taxon>Cercideae</taxon>
        <taxon>Bauhiniinae</taxon>
        <taxon>Bauhinia</taxon>
    </lineage>
</organism>
<gene>
    <name evidence="1" type="ORF">L6164_033861</name>
</gene>
<accession>A0ACB9KT55</accession>